<feature type="region of interest" description="Disordered" evidence="1">
    <location>
        <begin position="1"/>
        <end position="76"/>
    </location>
</feature>
<comment type="caution">
    <text evidence="2">The sequence shown here is derived from an EMBL/GenBank/DDBJ whole genome shotgun (WGS) entry which is preliminary data.</text>
</comment>
<evidence type="ECO:0000256" key="1">
    <source>
        <dbReference type="SAM" id="MobiDB-lite"/>
    </source>
</evidence>
<feature type="compositionally biased region" description="Basic residues" evidence="1">
    <location>
        <begin position="25"/>
        <end position="34"/>
    </location>
</feature>
<organism evidence="2 3">
    <name type="scientific">Striga asiatica</name>
    <name type="common">Asiatic witchweed</name>
    <name type="synonym">Buchnera asiatica</name>
    <dbReference type="NCBI Taxonomy" id="4170"/>
    <lineage>
        <taxon>Eukaryota</taxon>
        <taxon>Viridiplantae</taxon>
        <taxon>Streptophyta</taxon>
        <taxon>Embryophyta</taxon>
        <taxon>Tracheophyta</taxon>
        <taxon>Spermatophyta</taxon>
        <taxon>Magnoliopsida</taxon>
        <taxon>eudicotyledons</taxon>
        <taxon>Gunneridae</taxon>
        <taxon>Pentapetalae</taxon>
        <taxon>asterids</taxon>
        <taxon>lamiids</taxon>
        <taxon>Lamiales</taxon>
        <taxon>Orobanchaceae</taxon>
        <taxon>Buchnereae</taxon>
        <taxon>Striga</taxon>
    </lineage>
</organism>
<name>A0A5A7PD18_STRAF</name>
<dbReference type="Proteomes" id="UP000325081">
    <property type="component" value="Unassembled WGS sequence"/>
</dbReference>
<evidence type="ECO:0000313" key="2">
    <source>
        <dbReference type="EMBL" id="GER30406.1"/>
    </source>
</evidence>
<accession>A0A5A7PD18</accession>
<evidence type="ECO:0000313" key="3">
    <source>
        <dbReference type="Proteomes" id="UP000325081"/>
    </source>
</evidence>
<dbReference type="EMBL" id="BKCP01004350">
    <property type="protein sequence ID" value="GER30406.1"/>
    <property type="molecule type" value="Genomic_DNA"/>
</dbReference>
<dbReference type="AlphaFoldDB" id="A0A5A7PD18"/>
<keyword evidence="3" id="KW-1185">Reference proteome</keyword>
<protein>
    <submittedName>
        <fullName evidence="2">Uncharacterized protein</fullName>
    </submittedName>
</protein>
<sequence length="214" mass="24554">MPEKWDIRPPKNIGYPPIANEGKRTHQHKQRSKQNPKQNKWTHPNHKNWVPVKSMRKKSLPSLKQSHPKSPCDATRANNNITITNMQPFPKEKSNVRCPEAVLLNKRLRDHTFSRNIPILFAKFTALFQDIVQGGNWGQVEKTESFHLLAQRMNTVNTSSALCNQYANMDPMLSFKLLSSWLLRLFSKVTCNDEPPKSSAPYVSFLGIDPKTPV</sequence>
<proteinExistence type="predicted"/>
<reference evidence="3" key="1">
    <citation type="journal article" date="2019" name="Curr. Biol.">
        <title>Genome Sequence of Striga asiatica Provides Insight into the Evolution of Plant Parasitism.</title>
        <authorList>
            <person name="Yoshida S."/>
            <person name="Kim S."/>
            <person name="Wafula E.K."/>
            <person name="Tanskanen J."/>
            <person name="Kim Y.M."/>
            <person name="Honaas L."/>
            <person name="Yang Z."/>
            <person name="Spallek T."/>
            <person name="Conn C.E."/>
            <person name="Ichihashi Y."/>
            <person name="Cheong K."/>
            <person name="Cui S."/>
            <person name="Der J.P."/>
            <person name="Gundlach H."/>
            <person name="Jiao Y."/>
            <person name="Hori C."/>
            <person name="Ishida J.K."/>
            <person name="Kasahara H."/>
            <person name="Kiba T."/>
            <person name="Kim M.S."/>
            <person name="Koo N."/>
            <person name="Laohavisit A."/>
            <person name="Lee Y.H."/>
            <person name="Lumba S."/>
            <person name="McCourt P."/>
            <person name="Mortimer J.C."/>
            <person name="Mutuku J.M."/>
            <person name="Nomura T."/>
            <person name="Sasaki-Sekimoto Y."/>
            <person name="Seto Y."/>
            <person name="Wang Y."/>
            <person name="Wakatake T."/>
            <person name="Sakakibara H."/>
            <person name="Demura T."/>
            <person name="Yamaguchi S."/>
            <person name="Yoneyama K."/>
            <person name="Manabe R.I."/>
            <person name="Nelson D.C."/>
            <person name="Schulman A.H."/>
            <person name="Timko M.P."/>
            <person name="dePamphilis C.W."/>
            <person name="Choi D."/>
            <person name="Shirasu K."/>
        </authorList>
    </citation>
    <scope>NUCLEOTIDE SEQUENCE [LARGE SCALE GENOMIC DNA]</scope>
    <source>
        <strain evidence="3">cv. UVA1</strain>
    </source>
</reference>
<gene>
    <name evidence="2" type="ORF">STAS_06343</name>
</gene>